<feature type="domain" description="AGC-kinase C-terminal" evidence="13">
    <location>
        <begin position="1788"/>
        <end position="1867"/>
    </location>
</feature>
<keyword evidence="2" id="KW-0723">Serine/threonine-protein kinase</keyword>
<dbReference type="Gene3D" id="1.10.510.10">
    <property type="entry name" value="Transferase(Phosphotransferase) domain 1"/>
    <property type="match status" value="2"/>
</dbReference>
<accession>Q2KG29</accession>
<feature type="region of interest" description="Disordered" evidence="11">
    <location>
        <begin position="379"/>
        <end position="407"/>
    </location>
</feature>
<dbReference type="PANTHER" id="PTHR42345:SF2">
    <property type="entry name" value="HELICASE-LIKE PROTEIN"/>
    <property type="match status" value="1"/>
</dbReference>
<name>Q2KG29_PYRO7</name>
<dbReference type="GO" id="GO:0051094">
    <property type="term" value="P:positive regulation of developmental process"/>
    <property type="evidence" value="ECO:0007669"/>
    <property type="project" value="UniProtKB-ARBA"/>
</dbReference>
<evidence type="ECO:0000256" key="3">
    <source>
        <dbReference type="ARBA" id="ARBA00022553"/>
    </source>
</evidence>
<feature type="region of interest" description="Disordered" evidence="11">
    <location>
        <begin position="1153"/>
        <end position="1180"/>
    </location>
</feature>
<sequence>MSTLSDSELEKLFSGAPQFFARSEGVNTGAPNPSVAFPWDETLEIRDLTDHTQIEDEAWGCVTALPHLVRSPRRRSSVSSIGKIKRAHFYPKCRERPNMLSMQGLEKGTVGFSAALELSAADALQEEQYGFESAGGRRPDPIIEARQKMLTSKDGLRYLEEPAIMEQLIKNGRRYVTNDLRDNMLSTDLYNELFLHILHPPTRVLDHQDPYSLSVQIQALLKVLNTPNVWVDFSHVEWRIRLGQVLWGSPSMADVEDVLDGEELDAGDSIEARSEERYWLLLQILLACELWIRLDAIVEADDAGTEHIKPREIYRFQQEAKTAVKWSMLLAKSWLENIEVTKVEGLKPDEAATRHSSAGWLATFTKRLSLASDNGDKSLASLAPGSRPSSRATADHPAYDMRGKHGQRQVDGLTHFARRLKWPGIDAYEARISNNVRAVSEKTPLNTPLASPASDMPSYFGSAAVVGSGNSAKTSMHIADQVRRQPSKRRKIAAALHPAGWLSKSYVSGLMLPGEGLSHFLMSTLLENDTEAMDKLGPMANLCGGFVYSGKSFWSTSCIVGRVIAAGKGSVECMGWISSDITPYGLSDGWVNVEVADIPGESSRLGRQARIWGKAAIERQSSVLGDGDLGSVLPADFIIPFENLYKGLPPPALWIELKALNLFARPDSESTTPAAELSTPLTQLTETTASSSKTSPDIQTYPAAVKFTVGRIDDYNDYGDGLGDDGVEKEYTFNLTHDVYFATAHPCVPSQHVKVLKSPSSPTIQQIDLESSTDSINNENFSNKRSSPVNITGHPLHKYYTYTAIHLSELLDRRDSTLDDLLNNPGPNEAYRRPSIAPGPHGNKTARVLVVDCITGFQPLPQAHEIPLSPVVSRSSSLNMATWEASPPRTQVPVLQEPSPPRSAFAAAFAAASSTNVNGVAVGGAVPESPGHKMHSETRRRQFGSDMEILIRALCAEKGWNALIGDVRHMFARLWQVSAVVLLLAWKAQRFPFFPRNVLPLLNWNPANVSAVTEATDPVYLGHHKAHPLGLVDRVPGEPVLGVRPMSENRGRLAAEYGTVSGRSSSALPPTPKKLKRLDAHDIDLMQPAGRVGRNPGQSQADVAAVRDIAERRSDLEGKYGRVSALLAVGDIIVHADRDAGDFRVALRRGEYGGEGRQRGKGENAPRHGGRFARRRDSGRRVGGRWVREEAWYFNSRGSVTEFLTTEIFASASRPFSPWRASLAPSSPPVSRNALSDRERPIATASSIQPALTKKVPAKKLVPHGANELPNALEGMKLVPPVLDPSIKLGRPQSVVTPLSPGRNNVQATDESVFVDDSVLHKSTAAPGAHMMKQGQENTPPPLSSARAGGGLNIAHAHTDQQAAPSHNHAAVSRHEHYLRDRPTTPATRRFNTNRGLTPEELEILKKPSIKRLVNVTQLYFLDYYFDLLTYTGARQNRLAAFKSEYPPPPETDEETYAAMWHKYTGRERANLRKRRVRLRQGDFQILTQVGQGGYGQVFLAQKKDTREVCALKVMSKKLLFKLDEVRHVLTERDILTTAKSEWLVRLLYSFQDDKSIYLAMEYVPGGDFRTLLNNTGVLSNRHARFYIAEMFCSVDALHQLGYIHRDLKPENFLVDSTGHVKLTDFGLAAGVLAPGKIESMRLRLEKASETSVPFGKPMDQRTIAERREGYRSMRDKDVNYAKSIVGSPDYMAPEVLRGEEYDFTVDYWSLGCMLFEALTGFPPFAGATAEETWRNLKHWKEVLKRPVWEDPNYFLSNRTWGFITTCINSRSRRFANIRDIYAHQYFAEVDWETLRETKAPFVPELDSETDAGYFDDFSNEADMAKYKEVHEKQQALETMAERDDEMGKSLFVGFTFRHRKPQGEDSSSPRKPLTADTFQAETFGTML</sequence>
<evidence type="ECO:0000256" key="1">
    <source>
        <dbReference type="ARBA" id="ARBA00012513"/>
    </source>
</evidence>
<evidence type="ECO:0000256" key="11">
    <source>
        <dbReference type="SAM" id="MobiDB-lite"/>
    </source>
</evidence>
<dbReference type="PROSITE" id="PS00108">
    <property type="entry name" value="PROTEIN_KINASE_ST"/>
    <property type="match status" value="1"/>
</dbReference>
<feature type="region of interest" description="Disordered" evidence="11">
    <location>
        <begin position="1325"/>
        <end position="1379"/>
    </location>
</feature>
<dbReference type="Pfam" id="PF00433">
    <property type="entry name" value="Pkinase_C"/>
    <property type="match status" value="1"/>
</dbReference>
<evidence type="ECO:0000259" key="13">
    <source>
        <dbReference type="PROSITE" id="PS51285"/>
    </source>
</evidence>
<feature type="region of interest" description="Disordered" evidence="11">
    <location>
        <begin position="669"/>
        <end position="696"/>
    </location>
</feature>
<feature type="domain" description="Protein kinase" evidence="12">
    <location>
        <begin position="1484"/>
        <end position="1787"/>
    </location>
</feature>
<dbReference type="FunFam" id="1.10.510.10:FF:000319">
    <property type="entry name" value="Non-specific serine/threonine protein kinase"/>
    <property type="match status" value="1"/>
</dbReference>
<evidence type="ECO:0000256" key="10">
    <source>
        <dbReference type="PROSITE-ProRule" id="PRU10141"/>
    </source>
</evidence>
<dbReference type="InterPro" id="IPR017892">
    <property type="entry name" value="Pkinase_C"/>
</dbReference>
<reference evidence="14" key="1">
    <citation type="submission" date="2005-01" db="EMBL/GenBank/DDBJ databases">
        <title>The sequence of Magnaporthe grisea chromosome 7.</title>
        <authorList>
            <person name="Thon M.R."/>
            <person name="Pan H."/>
            <person name="Diener A."/>
            <person name="Papalas J."/>
            <person name="Taro A."/>
            <person name="Mitchell T."/>
            <person name="Dean R.A."/>
        </authorList>
    </citation>
    <scope>NUCLEOTIDE SEQUENCE</scope>
    <source>
        <strain evidence="14">70-15</strain>
    </source>
</reference>
<dbReference type="EC" id="2.7.11.1" evidence="1"/>
<comment type="catalytic activity">
    <reaction evidence="8">
        <text>L-threonyl-[protein] + ATP = O-phospho-L-threonyl-[protein] + ADP + H(+)</text>
        <dbReference type="Rhea" id="RHEA:46608"/>
        <dbReference type="Rhea" id="RHEA-COMP:11060"/>
        <dbReference type="Rhea" id="RHEA-COMP:11605"/>
        <dbReference type="ChEBI" id="CHEBI:15378"/>
        <dbReference type="ChEBI" id="CHEBI:30013"/>
        <dbReference type="ChEBI" id="CHEBI:30616"/>
        <dbReference type="ChEBI" id="CHEBI:61977"/>
        <dbReference type="ChEBI" id="CHEBI:456216"/>
        <dbReference type="EC" id="2.7.11.1"/>
    </reaction>
</comment>
<keyword evidence="4" id="KW-0808">Transferase</keyword>
<gene>
    <name evidence="14" type="ORF">MGCH7_ch7g506</name>
</gene>
<feature type="compositionally biased region" description="Basic and acidic residues" evidence="11">
    <location>
        <begin position="393"/>
        <end position="403"/>
    </location>
</feature>
<keyword evidence="3" id="KW-0597">Phosphoprotein</keyword>
<dbReference type="FunFam" id="1.10.510.10:FF:000141">
    <property type="entry name" value="Non-specific serine/threonine protein kinase"/>
    <property type="match status" value="1"/>
</dbReference>
<feature type="compositionally biased region" description="Basic and acidic residues" evidence="11">
    <location>
        <begin position="1153"/>
        <end position="1166"/>
    </location>
</feature>
<organism evidence="14">
    <name type="scientific">Pyricularia oryzae (strain 70-15 / ATCC MYA-4617 / FGSC 8958)</name>
    <name type="common">Rice blast fungus</name>
    <name type="synonym">Magnaporthe oryzae</name>
    <dbReference type="NCBI Taxonomy" id="242507"/>
    <lineage>
        <taxon>Eukaryota</taxon>
        <taxon>Fungi</taxon>
        <taxon>Dikarya</taxon>
        <taxon>Ascomycota</taxon>
        <taxon>Pezizomycotina</taxon>
        <taxon>Sordariomycetes</taxon>
        <taxon>Sordariomycetidae</taxon>
        <taxon>Magnaporthales</taxon>
        <taxon>Pyriculariaceae</taxon>
        <taxon>Pyricularia</taxon>
    </lineage>
</organism>
<dbReference type="InterPro" id="IPR008271">
    <property type="entry name" value="Ser/Thr_kinase_AS"/>
</dbReference>
<protein>
    <recommendedName>
        <fullName evidence="1">non-specific serine/threonine protein kinase</fullName>
        <ecNumber evidence="1">2.7.11.1</ecNumber>
    </recommendedName>
</protein>
<evidence type="ECO:0000256" key="5">
    <source>
        <dbReference type="ARBA" id="ARBA00022741"/>
    </source>
</evidence>
<dbReference type="InterPro" id="IPR017441">
    <property type="entry name" value="Protein_kinase_ATP_BS"/>
</dbReference>
<dbReference type="CDD" id="cd05600">
    <property type="entry name" value="STKc_Sid2p_like"/>
    <property type="match status" value="1"/>
</dbReference>
<evidence type="ECO:0000313" key="14">
    <source>
        <dbReference type="EMBL" id="EAQ71099.1"/>
    </source>
</evidence>
<evidence type="ECO:0000259" key="12">
    <source>
        <dbReference type="PROSITE" id="PS50011"/>
    </source>
</evidence>
<dbReference type="Pfam" id="PF00069">
    <property type="entry name" value="Pkinase"/>
    <property type="match status" value="2"/>
</dbReference>
<evidence type="ECO:0000256" key="8">
    <source>
        <dbReference type="ARBA" id="ARBA00047899"/>
    </source>
</evidence>
<dbReference type="SUPFAM" id="SSF56112">
    <property type="entry name" value="Protein kinase-like (PK-like)"/>
    <property type="match status" value="1"/>
</dbReference>
<dbReference type="EMBL" id="CM000230">
    <property type="protein sequence ID" value="EAQ71099.1"/>
    <property type="molecule type" value="Genomic_DNA"/>
</dbReference>
<dbReference type="PROSITE" id="PS00107">
    <property type="entry name" value="PROTEIN_KINASE_ATP"/>
    <property type="match status" value="1"/>
</dbReference>
<dbReference type="SMART" id="SM00220">
    <property type="entry name" value="S_TKc"/>
    <property type="match status" value="1"/>
</dbReference>
<dbReference type="PANTHER" id="PTHR42345">
    <property type="entry name" value="TPR_REGION DOMAIN-CONTAINING PROTEIN"/>
    <property type="match status" value="1"/>
</dbReference>
<evidence type="ECO:0000256" key="7">
    <source>
        <dbReference type="ARBA" id="ARBA00022840"/>
    </source>
</evidence>
<proteinExistence type="predicted"/>
<dbReference type="CDD" id="cd21776">
    <property type="entry name" value="MobB_Sid2p-like"/>
    <property type="match status" value="1"/>
</dbReference>
<dbReference type="Gene3D" id="3.30.200.20">
    <property type="entry name" value="Phosphorylase Kinase, domain 1"/>
    <property type="match status" value="2"/>
</dbReference>
<dbReference type="PROSITE" id="PS50011">
    <property type="entry name" value="PROTEIN_KINASE_DOM"/>
    <property type="match status" value="1"/>
</dbReference>
<evidence type="ECO:0000256" key="2">
    <source>
        <dbReference type="ARBA" id="ARBA00022527"/>
    </source>
</evidence>
<evidence type="ECO:0000256" key="4">
    <source>
        <dbReference type="ARBA" id="ARBA00022679"/>
    </source>
</evidence>
<evidence type="ECO:0000256" key="9">
    <source>
        <dbReference type="ARBA" id="ARBA00048679"/>
    </source>
</evidence>
<keyword evidence="6" id="KW-0418">Kinase</keyword>
<dbReference type="PROSITE" id="PS51285">
    <property type="entry name" value="AGC_KINASE_CTER"/>
    <property type="match status" value="1"/>
</dbReference>
<keyword evidence="5 10" id="KW-0547">Nucleotide-binding</keyword>
<feature type="binding site" evidence="10">
    <location>
        <position position="1513"/>
    </location>
    <ligand>
        <name>ATP</name>
        <dbReference type="ChEBI" id="CHEBI:30616"/>
    </ligand>
</feature>
<dbReference type="FunFam" id="3.30.200.20:FF:000109">
    <property type="entry name" value="Non-specific serine/threonine protein kinase"/>
    <property type="match status" value="1"/>
</dbReference>
<dbReference type="GO" id="GO:0004674">
    <property type="term" value="F:protein serine/threonine kinase activity"/>
    <property type="evidence" value="ECO:0007669"/>
    <property type="project" value="UniProtKB-KW"/>
</dbReference>
<dbReference type="GO" id="GO:0005816">
    <property type="term" value="C:spindle pole body"/>
    <property type="evidence" value="ECO:0007669"/>
    <property type="project" value="UniProtKB-ARBA"/>
</dbReference>
<evidence type="ECO:0000256" key="6">
    <source>
        <dbReference type="ARBA" id="ARBA00022777"/>
    </source>
</evidence>
<dbReference type="SMART" id="SM00133">
    <property type="entry name" value="S_TK_X"/>
    <property type="match status" value="1"/>
</dbReference>
<dbReference type="InterPro" id="IPR011009">
    <property type="entry name" value="Kinase-like_dom_sf"/>
</dbReference>
<dbReference type="InterPro" id="IPR000719">
    <property type="entry name" value="Prot_kinase_dom"/>
</dbReference>
<keyword evidence="7 10" id="KW-0067">ATP-binding</keyword>
<comment type="catalytic activity">
    <reaction evidence="9">
        <text>L-seryl-[protein] + ATP = O-phospho-L-seryl-[protein] + ADP + H(+)</text>
        <dbReference type="Rhea" id="RHEA:17989"/>
        <dbReference type="Rhea" id="RHEA-COMP:9863"/>
        <dbReference type="Rhea" id="RHEA-COMP:11604"/>
        <dbReference type="ChEBI" id="CHEBI:15378"/>
        <dbReference type="ChEBI" id="CHEBI:29999"/>
        <dbReference type="ChEBI" id="CHEBI:30616"/>
        <dbReference type="ChEBI" id="CHEBI:83421"/>
        <dbReference type="ChEBI" id="CHEBI:456216"/>
        <dbReference type="EC" id="2.7.11.1"/>
    </reaction>
</comment>
<dbReference type="GO" id="GO:0005524">
    <property type="term" value="F:ATP binding"/>
    <property type="evidence" value="ECO:0007669"/>
    <property type="project" value="UniProtKB-UniRule"/>
</dbReference>
<dbReference type="InterPro" id="IPR000961">
    <property type="entry name" value="AGC-kinase_C"/>
</dbReference>